<keyword evidence="5" id="KW-1185">Reference proteome</keyword>
<dbReference type="PROSITE" id="PS01279">
    <property type="entry name" value="PCMT"/>
    <property type="match status" value="1"/>
</dbReference>
<evidence type="ECO:0000256" key="3">
    <source>
        <dbReference type="ARBA" id="ARBA00030757"/>
    </source>
</evidence>
<dbReference type="CDD" id="cd02440">
    <property type="entry name" value="AdoMet_MTases"/>
    <property type="match status" value="1"/>
</dbReference>
<dbReference type="RefSeq" id="WP_109035451.1">
    <property type="nucleotide sequence ID" value="NZ_CP029210.1"/>
</dbReference>
<dbReference type="Gene3D" id="3.40.50.150">
    <property type="entry name" value="Vaccinia Virus protein VP39"/>
    <property type="match status" value="1"/>
</dbReference>
<sequence length="217" mass="23567">MNVEQARFNMIEQQIRPWDVLDTSVLGLLSMVRREDFVPAAHRSQAFMDVELPLGQGRNLLAPRVEARLVQDLNLSKRDTVLQIGAATGYITALLAHKSQRVIALEAEAALVSAARANLRQAGVSNAEVVQGDGTQGLAAQAPFDAILLCGSVPEVPQGLLDQLKVGGRLLAVVGNEPVMQATLFTRGEGNQFSRQALFDTVVQRLPGFTEPSRFHF</sequence>
<organism evidence="4 5">
    <name type="scientific">Aquabacterium olei</name>
    <dbReference type="NCBI Taxonomy" id="1296669"/>
    <lineage>
        <taxon>Bacteria</taxon>
        <taxon>Pseudomonadati</taxon>
        <taxon>Pseudomonadota</taxon>
        <taxon>Betaproteobacteria</taxon>
        <taxon>Burkholderiales</taxon>
        <taxon>Aquabacterium</taxon>
    </lineage>
</organism>
<keyword evidence="4" id="KW-0489">Methyltransferase</keyword>
<dbReference type="PANTHER" id="PTHR11579">
    <property type="entry name" value="PROTEIN-L-ISOASPARTATE O-METHYLTRANSFERASE"/>
    <property type="match status" value="1"/>
</dbReference>
<dbReference type="GO" id="GO:0005737">
    <property type="term" value="C:cytoplasm"/>
    <property type="evidence" value="ECO:0007669"/>
    <property type="project" value="TreeGrafter"/>
</dbReference>
<keyword evidence="4" id="KW-0808">Transferase</keyword>
<evidence type="ECO:0000256" key="1">
    <source>
        <dbReference type="ARBA" id="ARBA00005369"/>
    </source>
</evidence>
<accession>A0A2U8FRK4</accession>
<comment type="similarity">
    <text evidence="1">Belongs to the methyltransferase superfamily. L-isoaspartyl/D-aspartyl protein methyltransferase family.</text>
</comment>
<dbReference type="SUPFAM" id="SSF53335">
    <property type="entry name" value="S-adenosyl-L-methionine-dependent methyltransferases"/>
    <property type="match status" value="1"/>
</dbReference>
<name>A0A2U8FRK4_9BURK</name>
<evidence type="ECO:0000313" key="4">
    <source>
        <dbReference type="EMBL" id="AWI52916.1"/>
    </source>
</evidence>
<dbReference type="EMBL" id="CP029210">
    <property type="protein sequence ID" value="AWI52916.1"/>
    <property type="molecule type" value="Genomic_DNA"/>
</dbReference>
<dbReference type="InterPro" id="IPR029063">
    <property type="entry name" value="SAM-dependent_MTases_sf"/>
</dbReference>
<dbReference type="AlphaFoldDB" id="A0A2U8FRK4"/>
<proteinExistence type="inferred from homology"/>
<evidence type="ECO:0000313" key="5">
    <source>
        <dbReference type="Proteomes" id="UP000244892"/>
    </source>
</evidence>
<dbReference type="KEGG" id="aon:DEH84_05380"/>
<protein>
    <recommendedName>
        <fullName evidence="2">Protein-L-isoaspartate O-methyltransferase</fullName>
    </recommendedName>
    <alternativeName>
        <fullName evidence="3">Protein L-isoaspartyl methyltransferase</fullName>
    </alternativeName>
</protein>
<dbReference type="OrthoDB" id="9810066at2"/>
<evidence type="ECO:0000256" key="2">
    <source>
        <dbReference type="ARBA" id="ARBA00013346"/>
    </source>
</evidence>
<dbReference type="Pfam" id="PF01135">
    <property type="entry name" value="PCMT"/>
    <property type="match status" value="1"/>
</dbReference>
<dbReference type="GO" id="GO:0004719">
    <property type="term" value="F:protein-L-isoaspartate (D-aspartate) O-methyltransferase activity"/>
    <property type="evidence" value="ECO:0007669"/>
    <property type="project" value="InterPro"/>
</dbReference>
<dbReference type="InterPro" id="IPR000682">
    <property type="entry name" value="PCMT"/>
</dbReference>
<gene>
    <name evidence="4" type="ORF">DEH84_05380</name>
</gene>
<dbReference type="Proteomes" id="UP000244892">
    <property type="component" value="Chromosome"/>
</dbReference>
<dbReference type="GO" id="GO:0032259">
    <property type="term" value="P:methylation"/>
    <property type="evidence" value="ECO:0007669"/>
    <property type="project" value="UniProtKB-KW"/>
</dbReference>
<reference evidence="4 5" key="1">
    <citation type="submission" date="2018-05" db="EMBL/GenBank/DDBJ databases">
        <title>complete genome sequence of Aquabacterium olei NBRC 110486.</title>
        <authorList>
            <person name="Tang B."/>
            <person name="Chang J."/>
            <person name="Zhang L."/>
            <person name="Yang H."/>
        </authorList>
    </citation>
    <scope>NUCLEOTIDE SEQUENCE [LARGE SCALE GENOMIC DNA]</scope>
    <source>
        <strain evidence="4 5">NBRC 110486</strain>
    </source>
</reference>
<dbReference type="PANTHER" id="PTHR11579:SF18">
    <property type="entry name" value="PROTEIN-L-ISOASPARTATE O-METHYLTRANSFERASE"/>
    <property type="match status" value="1"/>
</dbReference>